<feature type="signal peptide" evidence="1">
    <location>
        <begin position="1"/>
        <end position="22"/>
    </location>
</feature>
<feature type="chain" id="PRO_5005517082" evidence="1">
    <location>
        <begin position="23"/>
        <end position="90"/>
    </location>
</feature>
<keyword evidence="1" id="KW-0732">Signal</keyword>
<proteinExistence type="evidence at transcript level"/>
<dbReference type="EMBL" id="GADI01004457">
    <property type="protein sequence ID" value="JAA69351.1"/>
    <property type="molecule type" value="mRNA"/>
</dbReference>
<accession>A0A0K8RE40</accession>
<protein>
    <submittedName>
        <fullName evidence="2">Putative 5.3 kDa protein</fullName>
    </submittedName>
</protein>
<evidence type="ECO:0000256" key="1">
    <source>
        <dbReference type="SAM" id="SignalP"/>
    </source>
</evidence>
<dbReference type="AlphaFoldDB" id="A0A0K8RE40"/>
<sequence length="90" mass="10616">MRATTLFLMAVFLLVTANLAWACWSGNDGYYIEANKYCDKTCTSSNQCGWPCPYCVWNGYQKRKRCKKIIMTSLHVWKTFSQYILIKEYF</sequence>
<reference evidence="2" key="1">
    <citation type="submission" date="2012-12" db="EMBL/GenBank/DDBJ databases">
        <title>Identification and characterization of a phenylalanine ammonia-lyase gene family in Isatis indigotica Fort.</title>
        <authorList>
            <person name="Liu Q."/>
            <person name="Chen J."/>
            <person name="Zhou X."/>
            <person name="Di P."/>
            <person name="Xiao Y."/>
            <person name="Xuan H."/>
            <person name="Zhang L."/>
            <person name="Chen W."/>
        </authorList>
    </citation>
    <scope>NUCLEOTIDE SEQUENCE</scope>
    <source>
        <tissue evidence="2">Salivary gland</tissue>
    </source>
</reference>
<name>A0A0K8RE40_IXORI</name>
<evidence type="ECO:0000313" key="2">
    <source>
        <dbReference type="EMBL" id="JAA69351.1"/>
    </source>
</evidence>
<organism evidence="2">
    <name type="scientific">Ixodes ricinus</name>
    <name type="common">Common tick</name>
    <name type="synonym">Acarus ricinus</name>
    <dbReference type="NCBI Taxonomy" id="34613"/>
    <lineage>
        <taxon>Eukaryota</taxon>
        <taxon>Metazoa</taxon>
        <taxon>Ecdysozoa</taxon>
        <taxon>Arthropoda</taxon>
        <taxon>Chelicerata</taxon>
        <taxon>Arachnida</taxon>
        <taxon>Acari</taxon>
        <taxon>Parasitiformes</taxon>
        <taxon>Ixodida</taxon>
        <taxon>Ixodoidea</taxon>
        <taxon>Ixodidae</taxon>
        <taxon>Ixodinae</taxon>
        <taxon>Ixodes</taxon>
    </lineage>
</organism>